<dbReference type="Pfam" id="PF16990">
    <property type="entry name" value="CBM_35"/>
    <property type="match status" value="1"/>
</dbReference>
<dbReference type="Proteomes" id="UP000730482">
    <property type="component" value="Unassembled WGS sequence"/>
</dbReference>
<accession>A0ABS5KVZ8</accession>
<name>A0ABS5KVZ8_9ACTN</name>
<feature type="signal peptide" evidence="2">
    <location>
        <begin position="1"/>
        <end position="23"/>
    </location>
</feature>
<dbReference type="InterPro" id="IPR006584">
    <property type="entry name" value="Cellulose-bd_IV"/>
</dbReference>
<dbReference type="InterPro" id="IPR008979">
    <property type="entry name" value="Galactose-bd-like_sf"/>
</dbReference>
<dbReference type="InterPro" id="IPR042517">
    <property type="entry name" value="Glyco_hydro_64_N_2"/>
</dbReference>
<dbReference type="Pfam" id="PF16483">
    <property type="entry name" value="Glyco_hydro_64"/>
    <property type="match status" value="1"/>
</dbReference>
<proteinExistence type="predicted"/>
<dbReference type="Gene3D" id="2.60.110.10">
    <property type="entry name" value="Thaumatin"/>
    <property type="match status" value="1"/>
</dbReference>
<feature type="domain" description="GH64" evidence="4">
    <location>
        <begin position="30"/>
        <end position="384"/>
    </location>
</feature>
<evidence type="ECO:0000259" key="4">
    <source>
        <dbReference type="PROSITE" id="PS52006"/>
    </source>
</evidence>
<dbReference type="InterPro" id="IPR037398">
    <property type="entry name" value="Glyco_hydro_64_fam"/>
</dbReference>
<dbReference type="InterPro" id="IPR032477">
    <property type="entry name" value="Glyco_hydro_64"/>
</dbReference>
<dbReference type="PANTHER" id="PTHR38165:SF1">
    <property type="entry name" value="GLUCANASE B"/>
    <property type="match status" value="1"/>
</dbReference>
<dbReference type="SMART" id="SM00606">
    <property type="entry name" value="CBD_IV"/>
    <property type="match status" value="1"/>
</dbReference>
<dbReference type="InterPro" id="IPR037176">
    <property type="entry name" value="Osmotin/thaumatin-like_sf"/>
</dbReference>
<dbReference type="InterPro" id="IPR006311">
    <property type="entry name" value="TAT_signal"/>
</dbReference>
<evidence type="ECO:0000313" key="5">
    <source>
        <dbReference type="EMBL" id="MBS2550174.1"/>
    </source>
</evidence>
<evidence type="ECO:0000256" key="2">
    <source>
        <dbReference type="SAM" id="SignalP"/>
    </source>
</evidence>
<evidence type="ECO:0000259" key="3">
    <source>
        <dbReference type="PROSITE" id="PS51175"/>
    </source>
</evidence>
<dbReference type="InterPro" id="IPR005084">
    <property type="entry name" value="CBM6"/>
</dbReference>
<feature type="domain" description="CBM6" evidence="3">
    <location>
        <begin position="412"/>
        <end position="539"/>
    </location>
</feature>
<evidence type="ECO:0000256" key="1">
    <source>
        <dbReference type="ARBA" id="ARBA00022729"/>
    </source>
</evidence>
<dbReference type="EMBL" id="JAAFYZ010000094">
    <property type="protein sequence ID" value="MBS2550174.1"/>
    <property type="molecule type" value="Genomic_DNA"/>
</dbReference>
<reference evidence="5 6" key="1">
    <citation type="submission" date="2020-02" db="EMBL/GenBank/DDBJ databases">
        <title>Acidophilic actinobacteria isolated from forest soil.</title>
        <authorList>
            <person name="Golinska P."/>
        </authorList>
    </citation>
    <scope>NUCLEOTIDE SEQUENCE [LARGE SCALE GENOMIC DNA]</scope>
    <source>
        <strain evidence="5 6">NL8</strain>
    </source>
</reference>
<keyword evidence="1 2" id="KW-0732">Signal</keyword>
<dbReference type="SUPFAM" id="SSF49785">
    <property type="entry name" value="Galactose-binding domain-like"/>
    <property type="match status" value="1"/>
</dbReference>
<dbReference type="PROSITE" id="PS51175">
    <property type="entry name" value="CBM6"/>
    <property type="match status" value="1"/>
</dbReference>
<feature type="chain" id="PRO_5045876598" evidence="2">
    <location>
        <begin position="24"/>
        <end position="542"/>
    </location>
</feature>
<organism evidence="5 6">
    <name type="scientific">Catenulispora pinistramenti</name>
    <dbReference type="NCBI Taxonomy" id="2705254"/>
    <lineage>
        <taxon>Bacteria</taxon>
        <taxon>Bacillati</taxon>
        <taxon>Actinomycetota</taxon>
        <taxon>Actinomycetes</taxon>
        <taxon>Catenulisporales</taxon>
        <taxon>Catenulisporaceae</taxon>
        <taxon>Catenulispora</taxon>
    </lineage>
</organism>
<comment type="caution">
    <text evidence="5">The sequence shown here is derived from an EMBL/GenBank/DDBJ whole genome shotgun (WGS) entry which is preliminary data.</text>
</comment>
<dbReference type="PROSITE" id="PS52006">
    <property type="entry name" value="GH64"/>
    <property type="match status" value="1"/>
</dbReference>
<gene>
    <name evidence="5" type="ORF">KGQ19_25225</name>
</gene>
<dbReference type="PROSITE" id="PS51318">
    <property type="entry name" value="TAT"/>
    <property type="match status" value="1"/>
</dbReference>
<dbReference type="Gene3D" id="3.30.920.50">
    <property type="entry name" value="Beta-1,3-glucanase, C-terminal domain"/>
    <property type="match status" value="1"/>
</dbReference>
<dbReference type="RefSeq" id="WP_212012455.1">
    <property type="nucleotide sequence ID" value="NZ_JAAFYZ010000094.1"/>
</dbReference>
<sequence>MISRRNLFAAAAATAVFPSVVTAASRASAATSSTLDIALQNNTGSNQVYAFVTGLAIDNGNAWFLLQADGQTPYYPPSPAQTLTPLGANCAIPLGASGSTTHITIPHLAGGRIWFSIGSPLTFLVNPGPALVFPSVSNPSDPNIDLMWDFCEFTFNSTNLWANISMVDFVAIPIALTSNGAAGTQTALGLPAGALDTVSAALQAQSAADGQGWNQLVVTNGGANLRALSPNNGIVQNPSLLSGYFDGYLDQVWSKYSSQTLSIDTQGQWGTVTGNVSGGVLDFPGVGSFAKPSSADIFSCNSGPFNTSGVEMGALTARISAAMNRTTLLIDSDQPAGENPADYYQYAQTNHYARIVHATSLDGRGYAFPYDDVAPTGGVDQSGAVVDPDPTLLTVTLSPVHGGGGGGSTPPIQLQAEDGTLHGLGTEAIYPGYTGTGYVAGWNKDGQWVDLHPNVSQSGSYSVTLRYSAAAGNASRYIYVNGSGVVNNLTLPGTGSWSSWNTVTIPGVALNAGANTISVIYNSSLGSSNYVNLDEVTVQYTG</sequence>
<protein>
    <submittedName>
        <fullName evidence="5">Carbohydrate-binding protein</fullName>
    </submittedName>
</protein>
<keyword evidence="6" id="KW-1185">Reference proteome</keyword>
<dbReference type="Gene3D" id="2.60.120.260">
    <property type="entry name" value="Galactose-binding domain-like"/>
    <property type="match status" value="1"/>
</dbReference>
<evidence type="ECO:0000313" key="6">
    <source>
        <dbReference type="Proteomes" id="UP000730482"/>
    </source>
</evidence>
<dbReference type="PANTHER" id="PTHR38165">
    <property type="match status" value="1"/>
</dbReference>
<dbReference type="CDD" id="cd09220">
    <property type="entry name" value="GH64-GluB-like"/>
    <property type="match status" value="1"/>
</dbReference>